<protein>
    <submittedName>
        <fullName evidence="2">Uncharacterized protein</fullName>
    </submittedName>
</protein>
<sequence length="520" mass="55740">MTRLQRPPLAKPSAKVSHGVSLKASSVTVRTQCPVAVEVVGGTLQTTMVPRASGVSGVTQRPALLRTQSRSPSPARVTPRGVEPPGATSPYVPSARKLVPSASAQILGSSTCQRAYADAARAIASARSDALRERLSDRSRRTSEVSRCSWDDPEANTMDLGPPRRTASTRRDVTPVRAGGSTPPLRPRGCSAAVSSSSDRRPRESKLGMTPVPSQRSLAAVSSAPSFCSSAPAELLRPQPRTPLASERVVGTPTTPPRLPRCTTPVSGTRSTPFPPAGLFNHGGAATPPKALAPVSCFPWSRGARGSLTALPVSTSMITTTQQQQQQQQQQPQPQPRVQRQLQPCEQQQQQHVAKSTPRIGYAQEEQRVGPDVVCHAEGPASVCTAAEREWHQQLLQDAEAAVFAEAPESDPQEDQAEQSREEMTRACAALGRQLVILSGNVRWAEEALDARTSEASTDWEDPRYLALGPKDQHCEHECQNSACHTSLQLLLADAHAAMFCEAGRDFPFGGQPTRSIRVS</sequence>
<reference evidence="2" key="1">
    <citation type="submission" date="2021-01" db="EMBL/GenBank/DDBJ databases">
        <authorList>
            <person name="Corre E."/>
            <person name="Pelletier E."/>
            <person name="Niang G."/>
            <person name="Scheremetjew M."/>
            <person name="Finn R."/>
            <person name="Kale V."/>
            <person name="Holt S."/>
            <person name="Cochrane G."/>
            <person name="Meng A."/>
            <person name="Brown T."/>
            <person name="Cohen L."/>
        </authorList>
    </citation>
    <scope>NUCLEOTIDE SEQUENCE</scope>
</reference>
<feature type="region of interest" description="Disordered" evidence="1">
    <location>
        <begin position="319"/>
        <end position="360"/>
    </location>
</feature>
<gene>
    <name evidence="2" type="ORF">NSCI0253_LOCUS23541</name>
</gene>
<dbReference type="AlphaFoldDB" id="A0A7S1ABW2"/>
<evidence type="ECO:0000313" key="2">
    <source>
        <dbReference type="EMBL" id="CAD8849191.1"/>
    </source>
</evidence>
<feature type="region of interest" description="Disordered" evidence="1">
    <location>
        <begin position="132"/>
        <end position="215"/>
    </location>
</feature>
<name>A0A7S1ABW2_NOCSC</name>
<feature type="compositionally biased region" description="Low complexity" evidence="1">
    <location>
        <begin position="322"/>
        <end position="351"/>
    </location>
</feature>
<accession>A0A7S1ABW2</accession>
<proteinExistence type="predicted"/>
<organism evidence="2">
    <name type="scientific">Noctiluca scintillans</name>
    <name type="common">Sea sparkle</name>
    <name type="synonym">Red tide dinoflagellate</name>
    <dbReference type="NCBI Taxonomy" id="2966"/>
    <lineage>
        <taxon>Eukaryota</taxon>
        <taxon>Sar</taxon>
        <taxon>Alveolata</taxon>
        <taxon>Dinophyceae</taxon>
        <taxon>Noctilucales</taxon>
        <taxon>Noctilucaceae</taxon>
        <taxon>Noctiluca</taxon>
    </lineage>
</organism>
<feature type="region of interest" description="Disordered" evidence="1">
    <location>
        <begin position="246"/>
        <end position="268"/>
    </location>
</feature>
<evidence type="ECO:0000256" key="1">
    <source>
        <dbReference type="SAM" id="MobiDB-lite"/>
    </source>
</evidence>
<feature type="region of interest" description="Disordered" evidence="1">
    <location>
        <begin position="53"/>
        <end position="93"/>
    </location>
</feature>
<feature type="compositionally biased region" description="Basic and acidic residues" evidence="1">
    <location>
        <begin position="132"/>
        <end position="144"/>
    </location>
</feature>
<dbReference type="EMBL" id="HBFQ01033431">
    <property type="protein sequence ID" value="CAD8849191.1"/>
    <property type="molecule type" value="Transcribed_RNA"/>
</dbReference>